<evidence type="ECO:0000256" key="1">
    <source>
        <dbReference type="SAM" id="MobiDB-lite"/>
    </source>
</evidence>
<protein>
    <submittedName>
        <fullName evidence="3">Uncharacterized protein</fullName>
    </submittedName>
</protein>
<evidence type="ECO:0000256" key="2">
    <source>
        <dbReference type="SAM" id="Phobius"/>
    </source>
</evidence>
<feature type="transmembrane region" description="Helical" evidence="2">
    <location>
        <begin position="133"/>
        <end position="154"/>
    </location>
</feature>
<feature type="region of interest" description="Disordered" evidence="1">
    <location>
        <begin position="34"/>
        <end position="62"/>
    </location>
</feature>
<keyword evidence="2" id="KW-0472">Membrane</keyword>
<keyword evidence="4" id="KW-1185">Reference proteome</keyword>
<feature type="compositionally biased region" description="Polar residues" evidence="1">
    <location>
        <begin position="47"/>
        <end position="56"/>
    </location>
</feature>
<reference evidence="3" key="1">
    <citation type="submission" date="2020-05" db="EMBL/GenBank/DDBJ databases">
        <title>Phylogenomic resolution of chytrid fungi.</title>
        <authorList>
            <person name="Stajich J.E."/>
            <person name="Amses K."/>
            <person name="Simmons R."/>
            <person name="Seto K."/>
            <person name="Myers J."/>
            <person name="Bonds A."/>
            <person name="Quandt C.A."/>
            <person name="Barry K."/>
            <person name="Liu P."/>
            <person name="Grigoriev I."/>
            <person name="Longcore J.E."/>
            <person name="James T.Y."/>
        </authorList>
    </citation>
    <scope>NUCLEOTIDE SEQUENCE</scope>
    <source>
        <strain evidence="3">JEL0513</strain>
    </source>
</reference>
<proteinExistence type="predicted"/>
<dbReference type="EMBL" id="JADGJH010000874">
    <property type="protein sequence ID" value="KAJ3121532.1"/>
    <property type="molecule type" value="Genomic_DNA"/>
</dbReference>
<keyword evidence="2" id="KW-0812">Transmembrane</keyword>
<dbReference type="Proteomes" id="UP001211907">
    <property type="component" value="Unassembled WGS sequence"/>
</dbReference>
<accession>A0AAD5SZZ1</accession>
<comment type="caution">
    <text evidence="3">The sequence shown here is derived from an EMBL/GenBank/DDBJ whole genome shotgun (WGS) entry which is preliminary data.</text>
</comment>
<evidence type="ECO:0000313" key="3">
    <source>
        <dbReference type="EMBL" id="KAJ3121532.1"/>
    </source>
</evidence>
<name>A0AAD5SZZ1_9FUNG</name>
<gene>
    <name evidence="3" type="ORF">HK100_012343</name>
</gene>
<evidence type="ECO:0000313" key="4">
    <source>
        <dbReference type="Proteomes" id="UP001211907"/>
    </source>
</evidence>
<dbReference type="AlphaFoldDB" id="A0AAD5SZZ1"/>
<keyword evidence="2" id="KW-1133">Transmembrane helix</keyword>
<feature type="transmembrane region" description="Helical" evidence="2">
    <location>
        <begin position="160"/>
        <end position="177"/>
    </location>
</feature>
<sequence length="253" mass="28684">MDETQTPPYELDTSTQRSIHISESPLQQHLNQIITETTELPPDHSPSPANNSLPQQLPTPPPGYQGRELYELALIAEIKLDFNKPPGQYFSSILPMRLEDRIPNMAFASRIKSLNDALAAPEMQRSIWFATNFTNGSAVVGLFSAFAGFTLAYITKNETWLGFLAVGLLAVIPIPFTPKYAKRAQEIVDLWTKEDEAQEINLTWNIKKTFTRSNRSLVSLTVCVFERIRIVEGDEIIQHIEALPLYVEREHHH</sequence>
<organism evidence="3 4">
    <name type="scientific">Physocladia obscura</name>
    <dbReference type="NCBI Taxonomy" id="109957"/>
    <lineage>
        <taxon>Eukaryota</taxon>
        <taxon>Fungi</taxon>
        <taxon>Fungi incertae sedis</taxon>
        <taxon>Chytridiomycota</taxon>
        <taxon>Chytridiomycota incertae sedis</taxon>
        <taxon>Chytridiomycetes</taxon>
        <taxon>Chytridiales</taxon>
        <taxon>Chytriomycetaceae</taxon>
        <taxon>Physocladia</taxon>
    </lineage>
</organism>